<evidence type="ECO:0000313" key="2">
    <source>
        <dbReference type="Proteomes" id="UP000317909"/>
    </source>
</evidence>
<evidence type="ECO:0000313" key="1">
    <source>
        <dbReference type="EMBL" id="QDT74424.1"/>
    </source>
</evidence>
<dbReference type="EMBL" id="CP036339">
    <property type="protein sequence ID" value="QDT74424.1"/>
    <property type="molecule type" value="Genomic_DNA"/>
</dbReference>
<keyword evidence="2" id="KW-1185">Reference proteome</keyword>
<dbReference type="Proteomes" id="UP000317909">
    <property type="component" value="Chromosome"/>
</dbReference>
<proteinExistence type="predicted"/>
<dbReference type="KEGG" id="llh:I41_36200"/>
<protein>
    <recommendedName>
        <fullName evidence="3">DUF4145 domain-containing protein</fullName>
    </recommendedName>
</protein>
<organism evidence="1 2">
    <name type="scientific">Lacipirellula limnantheis</name>
    <dbReference type="NCBI Taxonomy" id="2528024"/>
    <lineage>
        <taxon>Bacteria</taxon>
        <taxon>Pseudomonadati</taxon>
        <taxon>Planctomycetota</taxon>
        <taxon>Planctomycetia</taxon>
        <taxon>Pirellulales</taxon>
        <taxon>Lacipirellulaceae</taxon>
        <taxon>Lacipirellula</taxon>
    </lineage>
</organism>
<sequence>MVMLAVRELHHRPVECNARALLFKSQTALESNRLIEAGCHLREAVRVFLAAECEYWGVKFAKKKCRRTPGEMAHALRKAGQLEKFGFDWLEEIVGYANTLAHCGFVRPSLIATSLEIMHMFCDGSPYLVQPKAGGRV</sequence>
<gene>
    <name evidence="1" type="ORF">I41_36200</name>
</gene>
<dbReference type="RefSeq" id="WP_145434177.1">
    <property type="nucleotide sequence ID" value="NZ_CP036339.1"/>
</dbReference>
<evidence type="ECO:0008006" key="3">
    <source>
        <dbReference type="Google" id="ProtNLM"/>
    </source>
</evidence>
<name>A0A517U1C8_9BACT</name>
<reference evidence="1 2" key="1">
    <citation type="submission" date="2019-02" db="EMBL/GenBank/DDBJ databases">
        <title>Deep-cultivation of Planctomycetes and their phenomic and genomic characterization uncovers novel biology.</title>
        <authorList>
            <person name="Wiegand S."/>
            <person name="Jogler M."/>
            <person name="Boedeker C."/>
            <person name="Pinto D."/>
            <person name="Vollmers J."/>
            <person name="Rivas-Marin E."/>
            <person name="Kohn T."/>
            <person name="Peeters S.H."/>
            <person name="Heuer A."/>
            <person name="Rast P."/>
            <person name="Oberbeckmann S."/>
            <person name="Bunk B."/>
            <person name="Jeske O."/>
            <person name="Meyerdierks A."/>
            <person name="Storesund J.E."/>
            <person name="Kallscheuer N."/>
            <person name="Luecker S."/>
            <person name="Lage O.M."/>
            <person name="Pohl T."/>
            <person name="Merkel B.J."/>
            <person name="Hornburger P."/>
            <person name="Mueller R.-W."/>
            <person name="Bruemmer F."/>
            <person name="Labrenz M."/>
            <person name="Spormann A.M."/>
            <person name="Op den Camp H."/>
            <person name="Overmann J."/>
            <person name="Amann R."/>
            <person name="Jetten M.S.M."/>
            <person name="Mascher T."/>
            <person name="Medema M.H."/>
            <person name="Devos D.P."/>
            <person name="Kaster A.-K."/>
            <person name="Ovreas L."/>
            <person name="Rohde M."/>
            <person name="Galperin M.Y."/>
            <person name="Jogler C."/>
        </authorList>
    </citation>
    <scope>NUCLEOTIDE SEQUENCE [LARGE SCALE GENOMIC DNA]</scope>
    <source>
        <strain evidence="1 2">I41</strain>
    </source>
</reference>
<dbReference type="OrthoDB" id="300235at2"/>
<accession>A0A517U1C8</accession>
<dbReference type="AlphaFoldDB" id="A0A517U1C8"/>